<evidence type="ECO:0000256" key="3">
    <source>
        <dbReference type="PROSITE-ProRule" id="PRU00339"/>
    </source>
</evidence>
<dbReference type="InterPro" id="IPR011990">
    <property type="entry name" value="TPR-like_helical_dom_sf"/>
</dbReference>
<keyword evidence="4" id="KW-0732">Signal</keyword>
<evidence type="ECO:0000259" key="5">
    <source>
        <dbReference type="Pfam" id="PF01832"/>
    </source>
</evidence>
<dbReference type="Pfam" id="PF01832">
    <property type="entry name" value="Glucosaminidase"/>
    <property type="match status" value="1"/>
</dbReference>
<dbReference type="InterPro" id="IPR050498">
    <property type="entry name" value="Ycf3"/>
</dbReference>
<evidence type="ECO:0000256" key="2">
    <source>
        <dbReference type="ARBA" id="ARBA00022803"/>
    </source>
</evidence>
<dbReference type="RefSeq" id="WP_074671247.1">
    <property type="nucleotide sequence ID" value="NZ_FNQG01000003.1"/>
</dbReference>
<gene>
    <name evidence="6" type="ORF">SAMN05660648_00956</name>
</gene>
<dbReference type="Gene3D" id="1.25.40.10">
    <property type="entry name" value="Tetratricopeptide repeat domain"/>
    <property type="match status" value="2"/>
</dbReference>
<accession>A0A1H3WEX3</accession>
<keyword evidence="1" id="KW-0677">Repeat</keyword>
<keyword evidence="2 3" id="KW-0802">TPR repeat</keyword>
<evidence type="ECO:0000313" key="6">
    <source>
        <dbReference type="EMBL" id="SDZ85677.1"/>
    </source>
</evidence>
<dbReference type="InterPro" id="IPR002901">
    <property type="entry name" value="MGlyc_endo_b_GlcNAc-like_dom"/>
</dbReference>
<evidence type="ECO:0000256" key="4">
    <source>
        <dbReference type="SAM" id="SignalP"/>
    </source>
</evidence>
<dbReference type="OrthoDB" id="9763643at2"/>
<evidence type="ECO:0000256" key="1">
    <source>
        <dbReference type="ARBA" id="ARBA00022737"/>
    </source>
</evidence>
<evidence type="ECO:0000313" key="7">
    <source>
        <dbReference type="Proteomes" id="UP000183469"/>
    </source>
</evidence>
<dbReference type="InterPro" id="IPR019734">
    <property type="entry name" value="TPR_rpt"/>
</dbReference>
<feature type="domain" description="Mannosyl-glycoprotein endo-beta-N-acetylglucosamidase-like" evidence="5">
    <location>
        <begin position="116"/>
        <end position="243"/>
    </location>
</feature>
<dbReference type="EMBL" id="FNQG01000003">
    <property type="protein sequence ID" value="SDZ85677.1"/>
    <property type="molecule type" value="Genomic_DNA"/>
</dbReference>
<feature type="repeat" description="TPR" evidence="3">
    <location>
        <begin position="303"/>
        <end position="336"/>
    </location>
</feature>
<dbReference type="Pfam" id="PF13432">
    <property type="entry name" value="TPR_16"/>
    <property type="match status" value="1"/>
</dbReference>
<feature type="signal peptide" evidence="4">
    <location>
        <begin position="1"/>
        <end position="24"/>
    </location>
</feature>
<reference evidence="6 7" key="1">
    <citation type="submission" date="2016-10" db="EMBL/GenBank/DDBJ databases">
        <authorList>
            <person name="de Groot N.N."/>
        </authorList>
    </citation>
    <scope>NUCLEOTIDE SEQUENCE [LARGE SCALE GENOMIC DNA]</scope>
    <source>
        <strain evidence="6 7">DSM 2872</strain>
    </source>
</reference>
<dbReference type="Proteomes" id="UP000183469">
    <property type="component" value="Unassembled WGS sequence"/>
</dbReference>
<sequence length="419" mass="46426">MRFVRAFVPVLTMGCLLLPITGCAAAVKDTPVSQRTIAGRPSFPDKMPGEINKRAISSVHFRCAPAFDEPMMAIDENPESITIMGTAEASQEQMIAFIKQRNTAPKLNCSVEEIVNYYYQEAGAEGVRPDVALCQALKETGFFAYGGDVSPQQNNFCGLGATGNHEPGHSFAMPQLGVRAHIQHLLAYAKYKPPVQALVDPRYQHVVQNRPDLHGKVLTWTKLNGNWAVPGKNYGQEILMLWREAQVPDGSSASLQAAQKKVSKAPDEAANLIYRGIVYYNRDDFKNAQADFAAAHKFKPQSGEALFNLAITEEKLGDKKAARKAYDELLTLQPNNNQAWYNRALLRYQNKDYDGALSDLQKLLKIEERSADAQNLIGLCHIGQKKYDKAWEDFAAAGKINSANMNVLANQFIIMACLK</sequence>
<name>A0A1H3WEX3_SELRU</name>
<dbReference type="PROSITE" id="PS50005">
    <property type="entry name" value="TPR"/>
    <property type="match status" value="3"/>
</dbReference>
<dbReference type="PANTHER" id="PTHR44858:SF1">
    <property type="entry name" value="UDP-N-ACETYLGLUCOSAMINE--PEPTIDE N-ACETYLGLUCOSAMINYLTRANSFERASE SPINDLY-RELATED"/>
    <property type="match status" value="1"/>
</dbReference>
<protein>
    <submittedName>
        <fullName evidence="6">Tetratricopeptide repeat-containing protein</fullName>
    </submittedName>
</protein>
<dbReference type="SMART" id="SM00028">
    <property type="entry name" value="TPR"/>
    <property type="match status" value="4"/>
</dbReference>
<feature type="repeat" description="TPR" evidence="3">
    <location>
        <begin position="337"/>
        <end position="370"/>
    </location>
</feature>
<dbReference type="AlphaFoldDB" id="A0A1H3WEX3"/>
<dbReference type="GO" id="GO:0004040">
    <property type="term" value="F:amidase activity"/>
    <property type="evidence" value="ECO:0007669"/>
    <property type="project" value="InterPro"/>
</dbReference>
<dbReference type="PANTHER" id="PTHR44858">
    <property type="entry name" value="TETRATRICOPEPTIDE REPEAT PROTEIN 6"/>
    <property type="match status" value="1"/>
</dbReference>
<dbReference type="SUPFAM" id="SSF48452">
    <property type="entry name" value="TPR-like"/>
    <property type="match status" value="1"/>
</dbReference>
<organism evidence="6 7">
    <name type="scientific">Selenomonas ruminantium</name>
    <dbReference type="NCBI Taxonomy" id="971"/>
    <lineage>
        <taxon>Bacteria</taxon>
        <taxon>Bacillati</taxon>
        <taxon>Bacillota</taxon>
        <taxon>Negativicutes</taxon>
        <taxon>Selenomonadales</taxon>
        <taxon>Selenomonadaceae</taxon>
        <taxon>Selenomonas</taxon>
    </lineage>
</organism>
<feature type="chain" id="PRO_5038534732" evidence="4">
    <location>
        <begin position="25"/>
        <end position="419"/>
    </location>
</feature>
<feature type="repeat" description="TPR" evidence="3">
    <location>
        <begin position="269"/>
        <end position="302"/>
    </location>
</feature>
<proteinExistence type="predicted"/>